<feature type="compositionally biased region" description="Low complexity" evidence="1">
    <location>
        <begin position="7"/>
        <end position="23"/>
    </location>
</feature>
<dbReference type="InterPro" id="IPR010428">
    <property type="entry name" value="Zincin_1"/>
</dbReference>
<reference evidence="2 3" key="1">
    <citation type="submission" date="2018-06" db="EMBL/GenBank/DDBJ databases">
        <title>Streptacidiphilus pinicola sp. nov., isolated from pine grove soil.</title>
        <authorList>
            <person name="Roh S.G."/>
            <person name="Park S."/>
            <person name="Kim M.-K."/>
            <person name="Yun B.-R."/>
            <person name="Park J."/>
            <person name="Kim M.J."/>
            <person name="Kim Y.S."/>
            <person name="Kim S.B."/>
        </authorList>
    </citation>
    <scope>NUCLEOTIDE SEQUENCE [LARGE SCALE GENOMIC DNA]</scope>
    <source>
        <strain evidence="2 3">MMS16-CNU450</strain>
    </source>
</reference>
<protein>
    <recommendedName>
        <fullName evidence="4">Peptidase</fullName>
    </recommendedName>
</protein>
<dbReference type="OrthoDB" id="4966605at2"/>
<dbReference type="Proteomes" id="UP000248889">
    <property type="component" value="Unassembled WGS sequence"/>
</dbReference>
<comment type="caution">
    <text evidence="2">The sequence shown here is derived from an EMBL/GenBank/DDBJ whole genome shotgun (WGS) entry which is preliminary data.</text>
</comment>
<feature type="compositionally biased region" description="Basic residues" evidence="1">
    <location>
        <begin position="24"/>
        <end position="34"/>
    </location>
</feature>
<dbReference type="RefSeq" id="WP_111498825.1">
    <property type="nucleotide sequence ID" value="NZ_QKYN01000007.1"/>
</dbReference>
<evidence type="ECO:0008006" key="4">
    <source>
        <dbReference type="Google" id="ProtNLM"/>
    </source>
</evidence>
<proteinExistence type="predicted"/>
<evidence type="ECO:0000313" key="2">
    <source>
        <dbReference type="EMBL" id="RAG87514.1"/>
    </source>
</evidence>
<gene>
    <name evidence="2" type="ORF">DN069_01395</name>
</gene>
<dbReference type="AlphaFoldDB" id="A0A2X0IQM4"/>
<feature type="region of interest" description="Disordered" evidence="1">
    <location>
        <begin position="1"/>
        <end position="44"/>
    </location>
</feature>
<dbReference type="SUPFAM" id="SSF55486">
    <property type="entry name" value="Metalloproteases ('zincins'), catalytic domain"/>
    <property type="match status" value="1"/>
</dbReference>
<dbReference type="Gene3D" id="3.30.2010.20">
    <property type="match status" value="1"/>
</dbReference>
<dbReference type="Pfam" id="PF06262">
    <property type="entry name" value="Zincin_1"/>
    <property type="match status" value="1"/>
</dbReference>
<organism evidence="2 3">
    <name type="scientific">Streptacidiphilus pinicola</name>
    <dbReference type="NCBI Taxonomy" id="2219663"/>
    <lineage>
        <taxon>Bacteria</taxon>
        <taxon>Bacillati</taxon>
        <taxon>Actinomycetota</taxon>
        <taxon>Actinomycetes</taxon>
        <taxon>Kitasatosporales</taxon>
        <taxon>Streptomycetaceae</taxon>
        <taxon>Streptacidiphilus</taxon>
    </lineage>
</organism>
<accession>A0A2X0IQM4</accession>
<evidence type="ECO:0000256" key="1">
    <source>
        <dbReference type="SAM" id="MobiDB-lite"/>
    </source>
</evidence>
<dbReference type="EMBL" id="QKYN01000007">
    <property type="protein sequence ID" value="RAG87514.1"/>
    <property type="molecule type" value="Genomic_DNA"/>
</dbReference>
<evidence type="ECO:0000313" key="3">
    <source>
        <dbReference type="Proteomes" id="UP000248889"/>
    </source>
</evidence>
<name>A0A2X0IQM4_9ACTN</name>
<dbReference type="CDD" id="cd12954">
    <property type="entry name" value="MMP_TTHA0227_like_1"/>
    <property type="match status" value="1"/>
</dbReference>
<sequence>MERPPVSTSASGATPGASGAGATPRRRRDRHGRGMRGPLAPRQVPISLSRSEVFDEYVRESVERLERRWPQLEEVEFAVQDVPAPLPGEPEPEIEDARPDEVPLGRLLEAAKGRPARIVVYRRPVEIRAKSRDERAALVHDVMVEQVAELLGVDPEAVDPRYGED</sequence>
<keyword evidence="3" id="KW-1185">Reference proteome</keyword>
<dbReference type="InterPro" id="IPR038555">
    <property type="entry name" value="Zincin_1_sf"/>
</dbReference>